<evidence type="ECO:0000313" key="3">
    <source>
        <dbReference type="Proteomes" id="UP000196649"/>
    </source>
</evidence>
<keyword evidence="1" id="KW-0732">Signal</keyword>
<organism evidence="2 3">
    <name type="scientific">Companilactobacillus kimchii</name>
    <dbReference type="NCBI Taxonomy" id="2801452"/>
    <lineage>
        <taxon>Bacteria</taxon>
        <taxon>Bacillati</taxon>
        <taxon>Bacillota</taxon>
        <taxon>Bacilli</taxon>
        <taxon>Lactobacillales</taxon>
        <taxon>Lactobacillaceae</taxon>
        <taxon>Companilactobacillus</taxon>
    </lineage>
</organism>
<dbReference type="RefSeq" id="WP_054643295.1">
    <property type="nucleotide sequence ID" value="NZ_LNUB01000010.1"/>
</dbReference>
<dbReference type="Gene3D" id="2.60.40.740">
    <property type="match status" value="1"/>
</dbReference>
<proteinExistence type="predicted"/>
<dbReference type="InterPro" id="IPR026466">
    <property type="entry name" value="Fim_isopep_form_D2_dom"/>
</dbReference>
<dbReference type="Proteomes" id="UP000196649">
    <property type="component" value="Unassembled WGS sequence"/>
</dbReference>
<evidence type="ECO:0000313" key="2">
    <source>
        <dbReference type="EMBL" id="OWF32227.1"/>
    </source>
</evidence>
<evidence type="ECO:0008006" key="4">
    <source>
        <dbReference type="Google" id="ProtNLM"/>
    </source>
</evidence>
<protein>
    <recommendedName>
        <fullName evidence="4">Cell surface protein</fullName>
    </recommendedName>
</protein>
<dbReference type="AlphaFoldDB" id="A0A210P6W1"/>
<feature type="signal peptide" evidence="1">
    <location>
        <begin position="1"/>
        <end position="31"/>
    </location>
</feature>
<dbReference type="NCBIfam" id="TIGR04226">
    <property type="entry name" value="RrgB_K2N_iso_D2"/>
    <property type="match status" value="1"/>
</dbReference>
<feature type="chain" id="PRO_5030839496" description="Cell surface protein" evidence="1">
    <location>
        <begin position="32"/>
        <end position="805"/>
    </location>
</feature>
<gene>
    <name evidence="2" type="ORF">LKACC12383_02252</name>
</gene>
<dbReference type="InterPro" id="IPR008966">
    <property type="entry name" value="Adhesion_dom_sf"/>
</dbReference>
<dbReference type="SUPFAM" id="SSF49401">
    <property type="entry name" value="Bacterial adhesins"/>
    <property type="match status" value="1"/>
</dbReference>
<reference evidence="2 3" key="1">
    <citation type="submission" date="2017-03" db="EMBL/GenBank/DDBJ databases">
        <title>Genome sequence of Lactobacillus kimchii KACC 12383.</title>
        <authorList>
            <person name="Chun J."/>
        </authorList>
    </citation>
    <scope>NUCLEOTIDE SEQUENCE [LARGE SCALE GENOMIC DNA]</scope>
    <source>
        <strain evidence="2 3">KACC 12383</strain>
    </source>
</reference>
<accession>A0A210P6W1</accession>
<dbReference type="EMBL" id="MXAL01000011">
    <property type="protein sequence ID" value="OWF32227.1"/>
    <property type="molecule type" value="Genomic_DNA"/>
</dbReference>
<name>A0A210P6W1_9LACO</name>
<evidence type="ECO:0000256" key="1">
    <source>
        <dbReference type="SAM" id="SignalP"/>
    </source>
</evidence>
<comment type="caution">
    <text evidence="2">The sequence shown here is derived from an EMBL/GenBank/DDBJ whole genome shotgun (WGS) entry which is preliminary data.</text>
</comment>
<sequence length="805" mass="86490">MKRLKSIEFCLMIFFMAFIFMFLIPVTNVHAADPDTQTSYDKDITWNSNTSSVNSYQQLEIAPGISLGYAFGLTQDTNGKVKSMSDNTLTQPSVSQSGNNIYRSKINVFLNDNGNYIGSVFQGSHTSATSSANTDQVSATSPDFLITPLNTSFGLSGVTASKYALLGGSSINVSSSSYMQNKKFYIGKDSNGHAAYKIVGDFVRGTGTGSNVFDLKAEIVLRASPTNSAIVQRELFLTNNSSRTQSFQVLYGEDTKLSENDRVLIKDLGNSNGLFIEDGSYKLMVTNEIPDGFKYYAGQSYASGSMDWIKGFDSKTGAGAEAKNYKYGDPITGSSSLTDSSYTLKWDPTTLKAGETAHYGSTMGVTASPYALPVVSKTYTNQTNSTGTNNIGDKLKFSLKVRNNGYGSSWTYEKLKDTIPDGLQIDPNSIVLTYNNGTSTPINASDYDASTKTLTIPPTLALTDGQEATISYNASITRDASGKTLTNTAYFTGHDTKTTSKTYDASVDIPVKKSKFDFTFNKYVKNVTKGETNFTTSTNANIGDIVDFYMVYKVSAGSDSLSAGTKLTDDLPAGLVLDGKVHIKGPKDTTPYQSSQINTGINQVNAGETVTLEFNAKVTSAAVGQVTNVATVSGGVSSSNETLGDMVSNGASVNIQKSDAFTEVPSLIDFGAVNLYGKEMVLNNVATKGGLIVAHPDDNSFNVSVSYDNDNADTQMKDSNNDTLQTDDSGLLFIRQRTSKDTDDGTWQPITTDGVPIQTANFSGSQDTLNLTNYVGANDWQIHLAPNTSAGNYKGILSWNLIESV</sequence>